<dbReference type="GO" id="GO:0000107">
    <property type="term" value="F:imidazoleglycerol-phosphate synthase activity"/>
    <property type="evidence" value="ECO:0007669"/>
    <property type="project" value="UniProtKB-UniRule"/>
</dbReference>
<keyword evidence="4 12" id="KW-0963">Cytoplasm</keyword>
<evidence type="ECO:0000256" key="10">
    <source>
        <dbReference type="ARBA" id="ARBA00047838"/>
    </source>
</evidence>
<dbReference type="Proteomes" id="UP000054363">
    <property type="component" value="Unassembled WGS sequence"/>
</dbReference>
<dbReference type="CDD" id="cd01748">
    <property type="entry name" value="GATase1_IGP_Synthase"/>
    <property type="match status" value="1"/>
</dbReference>
<dbReference type="PANTHER" id="PTHR42701">
    <property type="entry name" value="IMIDAZOLE GLYCEROL PHOSPHATE SYNTHASE SUBUNIT HISH"/>
    <property type="match status" value="1"/>
</dbReference>
<keyword evidence="5 12" id="KW-0028">Amino-acid biosynthesis</keyword>
<keyword evidence="8 12" id="KW-0368">Histidine biosynthesis</keyword>
<dbReference type="Gene3D" id="3.40.50.880">
    <property type="match status" value="1"/>
</dbReference>
<dbReference type="eggNOG" id="COG0118">
    <property type="taxonomic scope" value="Bacteria"/>
</dbReference>
<evidence type="ECO:0000256" key="5">
    <source>
        <dbReference type="ARBA" id="ARBA00022605"/>
    </source>
</evidence>
<dbReference type="HAMAP" id="MF_00278">
    <property type="entry name" value="HisH"/>
    <property type="match status" value="1"/>
</dbReference>
<feature type="active site" evidence="12 13">
    <location>
        <position position="179"/>
    </location>
</feature>
<gene>
    <name evidence="12" type="primary">hisH</name>
    <name evidence="15" type="ORF">IDSA_02625</name>
</gene>
<evidence type="ECO:0000313" key="16">
    <source>
        <dbReference type="Proteomes" id="UP000054363"/>
    </source>
</evidence>
<sequence length="202" mass="22121">MNLVIIDTACANLTSVRFAIERLGVIPEVTADAARIQQADRVILPGVGTARAAMRNLQQLELVPVIRELQQPVLGICLGMQLLTDWSAEGDVDCLGVIPARTERLQAAGLPLPHMGWNTLQDTTNNPLTRGLGLDPWCYFVHSFAVAPDRYTIARTNYGATFAAMIRNRNFFGAQFHPERSGATGSRILKNFLEITDADTST</sequence>
<feature type="active site" evidence="12 13">
    <location>
        <position position="177"/>
    </location>
</feature>
<evidence type="ECO:0000256" key="8">
    <source>
        <dbReference type="ARBA" id="ARBA00023102"/>
    </source>
</evidence>
<evidence type="ECO:0000259" key="14">
    <source>
        <dbReference type="Pfam" id="PF00117"/>
    </source>
</evidence>
<keyword evidence="6 12" id="KW-0378">Hydrolase</keyword>
<protein>
    <recommendedName>
        <fullName evidence="12">Imidazole glycerol phosphate synthase subunit HisH</fullName>
        <ecNumber evidence="12">4.3.2.10</ecNumber>
    </recommendedName>
    <alternativeName>
        <fullName evidence="12">IGP synthase glutaminase subunit</fullName>
        <ecNumber evidence="12">3.5.1.2</ecNumber>
    </alternativeName>
    <alternativeName>
        <fullName evidence="12">IGP synthase subunit HisH</fullName>
    </alternativeName>
    <alternativeName>
        <fullName evidence="12">ImGP synthase subunit HisH</fullName>
        <shortName evidence="12">IGPS subunit HisH</shortName>
    </alternativeName>
</protein>
<dbReference type="InterPro" id="IPR010139">
    <property type="entry name" value="Imidazole-glycPsynth_HisH"/>
</dbReference>
<dbReference type="NCBIfam" id="TIGR01855">
    <property type="entry name" value="IMP_synth_hisH"/>
    <property type="match status" value="1"/>
</dbReference>
<comment type="subcellular location">
    <subcellularLocation>
        <location evidence="1 12">Cytoplasm</location>
    </subcellularLocation>
</comment>
<name>A0A094J0K9_9GAMM</name>
<keyword evidence="16" id="KW-1185">Reference proteome</keyword>
<evidence type="ECO:0000256" key="1">
    <source>
        <dbReference type="ARBA" id="ARBA00004496"/>
    </source>
</evidence>
<dbReference type="STRING" id="435908.IDSA_02625"/>
<dbReference type="UniPathway" id="UPA00031">
    <property type="reaction ID" value="UER00010"/>
</dbReference>
<dbReference type="GO" id="GO:0016829">
    <property type="term" value="F:lyase activity"/>
    <property type="evidence" value="ECO:0007669"/>
    <property type="project" value="UniProtKB-KW"/>
</dbReference>
<dbReference type="Pfam" id="PF00117">
    <property type="entry name" value="GATase"/>
    <property type="match status" value="1"/>
</dbReference>
<comment type="subunit">
    <text evidence="3 12">Heterodimer of HisH and HisF.</text>
</comment>
<evidence type="ECO:0000256" key="6">
    <source>
        <dbReference type="ARBA" id="ARBA00022801"/>
    </source>
</evidence>
<dbReference type="PANTHER" id="PTHR42701:SF1">
    <property type="entry name" value="IMIDAZOLE GLYCEROL PHOSPHATE SYNTHASE SUBUNIT HISH"/>
    <property type="match status" value="1"/>
</dbReference>
<evidence type="ECO:0000256" key="11">
    <source>
        <dbReference type="ARBA" id="ARBA00049534"/>
    </source>
</evidence>
<evidence type="ECO:0000256" key="2">
    <source>
        <dbReference type="ARBA" id="ARBA00005091"/>
    </source>
</evidence>
<feature type="active site" description="Nucleophile" evidence="12 13">
    <location>
        <position position="77"/>
    </location>
</feature>
<evidence type="ECO:0000256" key="9">
    <source>
        <dbReference type="ARBA" id="ARBA00023239"/>
    </source>
</evidence>
<comment type="pathway">
    <text evidence="2 12">Amino-acid biosynthesis; L-histidine biosynthesis; L-histidine from 5-phospho-alpha-D-ribose 1-diphosphate: step 5/9.</text>
</comment>
<dbReference type="GO" id="GO:0005737">
    <property type="term" value="C:cytoplasm"/>
    <property type="evidence" value="ECO:0007669"/>
    <property type="project" value="UniProtKB-SubCell"/>
</dbReference>
<dbReference type="EMBL" id="JPER01000001">
    <property type="protein sequence ID" value="KFZ31614.1"/>
    <property type="molecule type" value="Genomic_DNA"/>
</dbReference>
<dbReference type="OrthoDB" id="9807137at2"/>
<evidence type="ECO:0000256" key="3">
    <source>
        <dbReference type="ARBA" id="ARBA00011152"/>
    </source>
</evidence>
<evidence type="ECO:0000256" key="4">
    <source>
        <dbReference type="ARBA" id="ARBA00022490"/>
    </source>
</evidence>
<keyword evidence="7 12" id="KW-0315">Glutamine amidotransferase</keyword>
<dbReference type="GO" id="GO:0004359">
    <property type="term" value="F:glutaminase activity"/>
    <property type="evidence" value="ECO:0007669"/>
    <property type="project" value="UniProtKB-EC"/>
</dbReference>
<feature type="domain" description="Glutamine amidotransferase" evidence="14">
    <location>
        <begin position="32"/>
        <end position="193"/>
    </location>
</feature>
<dbReference type="PRINTS" id="PR00097">
    <property type="entry name" value="ANTSNTHASEII"/>
</dbReference>
<comment type="catalytic activity">
    <reaction evidence="10 12">
        <text>5-[(5-phospho-1-deoxy-D-ribulos-1-ylimino)methylamino]-1-(5-phospho-beta-D-ribosyl)imidazole-4-carboxamide + L-glutamine = D-erythro-1-(imidazol-4-yl)glycerol 3-phosphate + 5-amino-1-(5-phospho-beta-D-ribosyl)imidazole-4-carboxamide + L-glutamate + H(+)</text>
        <dbReference type="Rhea" id="RHEA:24793"/>
        <dbReference type="ChEBI" id="CHEBI:15378"/>
        <dbReference type="ChEBI" id="CHEBI:29985"/>
        <dbReference type="ChEBI" id="CHEBI:58278"/>
        <dbReference type="ChEBI" id="CHEBI:58359"/>
        <dbReference type="ChEBI" id="CHEBI:58475"/>
        <dbReference type="ChEBI" id="CHEBI:58525"/>
        <dbReference type="EC" id="4.3.2.10"/>
    </reaction>
</comment>
<keyword evidence="9 12" id="KW-0456">Lyase</keyword>
<dbReference type="AlphaFoldDB" id="A0A094J0K9"/>
<dbReference type="RefSeq" id="WP_034773969.1">
    <property type="nucleotide sequence ID" value="NZ_JPER01000001.1"/>
</dbReference>
<dbReference type="EC" id="3.5.1.2" evidence="12"/>
<dbReference type="GO" id="GO:0000105">
    <property type="term" value="P:L-histidine biosynthetic process"/>
    <property type="evidence" value="ECO:0007669"/>
    <property type="project" value="UniProtKB-UniRule"/>
</dbReference>
<comment type="function">
    <text evidence="12">IGPS catalyzes the conversion of PRFAR and glutamine to IGP, AICAR and glutamate. The HisH subunit catalyzes the hydrolysis of glutamine to glutamate and ammonia as part of the synthesis of IGP and AICAR. The resulting ammonia molecule is channeled to the active site of HisF.</text>
</comment>
<comment type="catalytic activity">
    <reaction evidence="11 12">
        <text>L-glutamine + H2O = L-glutamate + NH4(+)</text>
        <dbReference type="Rhea" id="RHEA:15889"/>
        <dbReference type="ChEBI" id="CHEBI:15377"/>
        <dbReference type="ChEBI" id="CHEBI:28938"/>
        <dbReference type="ChEBI" id="CHEBI:29985"/>
        <dbReference type="ChEBI" id="CHEBI:58359"/>
        <dbReference type="EC" id="3.5.1.2"/>
    </reaction>
</comment>
<dbReference type="InterPro" id="IPR029062">
    <property type="entry name" value="Class_I_gatase-like"/>
</dbReference>
<proteinExistence type="inferred from homology"/>
<dbReference type="InterPro" id="IPR017926">
    <property type="entry name" value="GATASE"/>
</dbReference>
<dbReference type="PIRSF" id="PIRSF000495">
    <property type="entry name" value="Amidotransf_hisH"/>
    <property type="match status" value="1"/>
</dbReference>
<dbReference type="PROSITE" id="PS51273">
    <property type="entry name" value="GATASE_TYPE_1"/>
    <property type="match status" value="1"/>
</dbReference>
<dbReference type="EC" id="4.3.2.10" evidence="12"/>
<evidence type="ECO:0000256" key="12">
    <source>
        <dbReference type="HAMAP-Rule" id="MF_00278"/>
    </source>
</evidence>
<accession>A0A094J0K9</accession>
<dbReference type="SUPFAM" id="SSF52317">
    <property type="entry name" value="Class I glutamine amidotransferase-like"/>
    <property type="match status" value="1"/>
</dbReference>
<dbReference type="FunFam" id="3.40.50.880:FF:000009">
    <property type="entry name" value="Imidazole glycerol phosphate synthase subunit HisH"/>
    <property type="match status" value="1"/>
</dbReference>
<evidence type="ECO:0000313" key="15">
    <source>
        <dbReference type="EMBL" id="KFZ31614.1"/>
    </source>
</evidence>
<evidence type="ECO:0000256" key="13">
    <source>
        <dbReference type="PIRSR" id="PIRSR000495-1"/>
    </source>
</evidence>
<organism evidence="15 16">
    <name type="scientific">Pseudidiomarina salinarum</name>
    <dbReference type="NCBI Taxonomy" id="435908"/>
    <lineage>
        <taxon>Bacteria</taxon>
        <taxon>Pseudomonadati</taxon>
        <taxon>Pseudomonadota</taxon>
        <taxon>Gammaproteobacteria</taxon>
        <taxon>Alteromonadales</taxon>
        <taxon>Idiomarinaceae</taxon>
        <taxon>Pseudidiomarina</taxon>
    </lineage>
</organism>
<reference evidence="15 16" key="1">
    <citation type="submission" date="2014-06" db="EMBL/GenBank/DDBJ databases">
        <title>The draft genome sequence of Idiomarina salinarum ISL-52.</title>
        <authorList>
            <person name="Du J."/>
            <person name="Shao Z."/>
        </authorList>
    </citation>
    <scope>NUCLEOTIDE SEQUENCE [LARGE SCALE GENOMIC DNA]</scope>
    <source>
        <strain evidence="15 16">ISL-52</strain>
    </source>
</reference>
<evidence type="ECO:0000256" key="7">
    <source>
        <dbReference type="ARBA" id="ARBA00022962"/>
    </source>
</evidence>
<comment type="caution">
    <text evidence="15">The sequence shown here is derived from an EMBL/GenBank/DDBJ whole genome shotgun (WGS) entry which is preliminary data.</text>
</comment>